<dbReference type="Pfam" id="PF09084">
    <property type="entry name" value="NMT1"/>
    <property type="match status" value="1"/>
</dbReference>
<dbReference type="PANTHER" id="PTHR30024">
    <property type="entry name" value="ALIPHATIC SULFONATES-BINDING PROTEIN-RELATED"/>
    <property type="match status" value="1"/>
</dbReference>
<reference evidence="5 6" key="1">
    <citation type="submission" date="2023-07" db="EMBL/GenBank/DDBJ databases">
        <title>Sorghum-associated microbial communities from plants grown in Nebraska, USA.</title>
        <authorList>
            <person name="Schachtman D."/>
        </authorList>
    </citation>
    <scope>NUCLEOTIDE SEQUENCE [LARGE SCALE GENOMIC DNA]</scope>
    <source>
        <strain evidence="5 6">BE313</strain>
    </source>
</reference>
<dbReference type="PANTHER" id="PTHR30024:SF47">
    <property type="entry name" value="TAURINE-BINDING PERIPLASMIC PROTEIN"/>
    <property type="match status" value="1"/>
</dbReference>
<comment type="caution">
    <text evidence="5">The sequence shown here is derived from an EMBL/GenBank/DDBJ whole genome shotgun (WGS) entry which is preliminary data.</text>
</comment>
<sequence>MLLATGSGSAAAAGLSVALAEGPVSLVFYVAQANGYFDSEGVAVTTRSCSSGRDCYRLMADGSVQLATAAELVATINSFTRPDLAFIASISSSANQIKVVARRSAGVSAPASLAGKRIGTVVGSSAEYFLDSWLLFHNLSARNQTIVPLTPDKMVRALQQGDIDAAAIWEPVATNALVALGADGVLLPAPRVYTQHFGLLTTRAMLDAQQADLLKLLQALLRAERWIAEQPVKAQQVLMARLGLSQAVAEAHLREHDFRIRMDQSLSNTMDSQARWAVREGHVPPRSKPEDLLSVTEPALLRKLAPNAVTIVR</sequence>
<accession>A0ABU2CDG1</accession>
<evidence type="ECO:0000256" key="2">
    <source>
        <dbReference type="ARBA" id="ARBA00010742"/>
    </source>
</evidence>
<dbReference type="Proteomes" id="UP001180487">
    <property type="component" value="Unassembled WGS sequence"/>
</dbReference>
<evidence type="ECO:0000259" key="4">
    <source>
        <dbReference type="Pfam" id="PF09084"/>
    </source>
</evidence>
<comment type="subcellular location">
    <subcellularLocation>
        <location evidence="1">Periplasm</location>
    </subcellularLocation>
</comment>
<dbReference type="EMBL" id="JAVDXT010000004">
    <property type="protein sequence ID" value="MDR7379385.1"/>
    <property type="molecule type" value="Genomic_DNA"/>
</dbReference>
<proteinExistence type="inferred from homology"/>
<feature type="domain" description="SsuA/THI5-like" evidence="4">
    <location>
        <begin position="26"/>
        <end position="234"/>
    </location>
</feature>
<protein>
    <submittedName>
        <fullName evidence="5">NitT/TauT family transport system substrate-binding protein</fullName>
    </submittedName>
</protein>
<dbReference type="RefSeq" id="WP_310375984.1">
    <property type="nucleotide sequence ID" value="NZ_JAVDXT010000004.1"/>
</dbReference>
<keyword evidence="3" id="KW-0732">Signal</keyword>
<keyword evidence="6" id="KW-1185">Reference proteome</keyword>
<name>A0ABU2CDG1_9BURK</name>
<evidence type="ECO:0000313" key="5">
    <source>
        <dbReference type="EMBL" id="MDR7379385.1"/>
    </source>
</evidence>
<organism evidence="5 6">
    <name type="scientific">Rhodoferax ferrireducens</name>
    <dbReference type="NCBI Taxonomy" id="192843"/>
    <lineage>
        <taxon>Bacteria</taxon>
        <taxon>Pseudomonadati</taxon>
        <taxon>Pseudomonadota</taxon>
        <taxon>Betaproteobacteria</taxon>
        <taxon>Burkholderiales</taxon>
        <taxon>Comamonadaceae</taxon>
        <taxon>Rhodoferax</taxon>
    </lineage>
</organism>
<dbReference type="SUPFAM" id="SSF53850">
    <property type="entry name" value="Periplasmic binding protein-like II"/>
    <property type="match status" value="1"/>
</dbReference>
<dbReference type="InterPro" id="IPR015168">
    <property type="entry name" value="SsuA/THI5"/>
</dbReference>
<evidence type="ECO:0000313" key="6">
    <source>
        <dbReference type="Proteomes" id="UP001180487"/>
    </source>
</evidence>
<gene>
    <name evidence="5" type="ORF">J2X19_004079</name>
</gene>
<evidence type="ECO:0000256" key="1">
    <source>
        <dbReference type="ARBA" id="ARBA00004418"/>
    </source>
</evidence>
<dbReference type="Gene3D" id="3.40.190.10">
    <property type="entry name" value="Periplasmic binding protein-like II"/>
    <property type="match status" value="2"/>
</dbReference>
<comment type="similarity">
    <text evidence="2">Belongs to the bacterial solute-binding protein SsuA/TauA family.</text>
</comment>
<evidence type="ECO:0000256" key="3">
    <source>
        <dbReference type="ARBA" id="ARBA00022729"/>
    </source>
</evidence>